<dbReference type="InterPro" id="IPR052348">
    <property type="entry name" value="Metallopeptidase_M50B"/>
</dbReference>
<evidence type="ECO:0000256" key="7">
    <source>
        <dbReference type="ARBA" id="ARBA00022723"/>
    </source>
</evidence>
<dbReference type="AlphaFoldDB" id="A0A6N6VUZ6"/>
<keyword evidence="7" id="KW-0479">Metal-binding</keyword>
<proteinExistence type="inferred from homology"/>
<sequence>MSSNPEFSIAIALLKYLGFLIAITMYQAGIAIMAKRKGDNSFQTTQLATFNPIPHIEIVGTILFPFISILANFPFVLGWPKQFQIDTRYFKKPKLDVNIIYLSGVGINFLISIICMLTLRFFLGGSITPSPALDLSTPDKLAQLMLSTIGLTNMVLGALFLLPLPGYAGWNILINNVSYNTARKLQEKAMIISIVGMIVIIFGFLNIFFSAFMYLFFAISGS</sequence>
<feature type="transmembrane region" description="Helical" evidence="13">
    <location>
        <begin position="99"/>
        <end position="123"/>
    </location>
</feature>
<evidence type="ECO:0000256" key="5">
    <source>
        <dbReference type="ARBA" id="ARBA00022670"/>
    </source>
</evidence>
<dbReference type="EMBL" id="WFLM01000002">
    <property type="protein sequence ID" value="KAB8040023.1"/>
    <property type="molecule type" value="Genomic_DNA"/>
</dbReference>
<protein>
    <recommendedName>
        <fullName evidence="16">Peptidase M50 domain-containing protein</fullName>
    </recommendedName>
</protein>
<keyword evidence="9" id="KW-0862">Zinc</keyword>
<dbReference type="GO" id="GO:0008237">
    <property type="term" value="F:metallopeptidase activity"/>
    <property type="evidence" value="ECO:0007669"/>
    <property type="project" value="UniProtKB-KW"/>
</dbReference>
<keyword evidence="8" id="KW-0378">Hydrolase</keyword>
<dbReference type="InterPro" id="IPR044537">
    <property type="entry name" value="Rip2-like"/>
</dbReference>
<dbReference type="GO" id="GO:0046872">
    <property type="term" value="F:metal ion binding"/>
    <property type="evidence" value="ECO:0007669"/>
    <property type="project" value="UniProtKB-KW"/>
</dbReference>
<evidence type="ECO:0000256" key="13">
    <source>
        <dbReference type="SAM" id="Phobius"/>
    </source>
</evidence>
<evidence type="ECO:0000256" key="2">
    <source>
        <dbReference type="ARBA" id="ARBA00004651"/>
    </source>
</evidence>
<evidence type="ECO:0000256" key="10">
    <source>
        <dbReference type="ARBA" id="ARBA00022989"/>
    </source>
</evidence>
<evidence type="ECO:0000256" key="9">
    <source>
        <dbReference type="ARBA" id="ARBA00022833"/>
    </source>
</evidence>
<evidence type="ECO:0000256" key="11">
    <source>
        <dbReference type="ARBA" id="ARBA00023049"/>
    </source>
</evidence>
<evidence type="ECO:0008006" key="16">
    <source>
        <dbReference type="Google" id="ProtNLM"/>
    </source>
</evidence>
<feature type="transmembrane region" description="Helical" evidence="13">
    <location>
        <begin position="189"/>
        <end position="217"/>
    </location>
</feature>
<feature type="transmembrane region" description="Helical" evidence="13">
    <location>
        <begin position="12"/>
        <end position="33"/>
    </location>
</feature>
<dbReference type="GO" id="GO:0005886">
    <property type="term" value="C:plasma membrane"/>
    <property type="evidence" value="ECO:0007669"/>
    <property type="project" value="UniProtKB-SubCell"/>
</dbReference>
<gene>
    <name evidence="14" type="ORF">GCL60_07090</name>
</gene>
<evidence type="ECO:0000256" key="12">
    <source>
        <dbReference type="ARBA" id="ARBA00023136"/>
    </source>
</evidence>
<name>A0A6N6VUZ6_9BACT</name>
<comment type="cofactor">
    <cofactor evidence="1">
        <name>Zn(2+)</name>
        <dbReference type="ChEBI" id="CHEBI:29105"/>
    </cofactor>
</comment>
<dbReference type="Proteomes" id="UP000437748">
    <property type="component" value="Unassembled WGS sequence"/>
</dbReference>
<keyword evidence="10 13" id="KW-1133">Transmembrane helix</keyword>
<keyword evidence="5" id="KW-0645">Protease</keyword>
<evidence type="ECO:0000256" key="8">
    <source>
        <dbReference type="ARBA" id="ARBA00022801"/>
    </source>
</evidence>
<accession>A0A6N6VUZ6</accession>
<reference evidence="14 15" key="1">
    <citation type="submission" date="2019-10" db="EMBL/GenBank/DDBJ databases">
        <title>New species of Slilvanegrellaceae.</title>
        <authorList>
            <person name="Pitt A."/>
            <person name="Hahn M.W."/>
        </authorList>
    </citation>
    <scope>NUCLEOTIDE SEQUENCE [LARGE SCALE GENOMIC DNA]</scope>
    <source>
        <strain evidence="14 15">SP-Ram-0.45-NSY-1</strain>
    </source>
</reference>
<keyword evidence="15" id="KW-1185">Reference proteome</keyword>
<comment type="caution">
    <text evidence="14">The sequence shown here is derived from an EMBL/GenBank/DDBJ whole genome shotgun (WGS) entry which is preliminary data.</text>
</comment>
<dbReference type="GO" id="GO:0006508">
    <property type="term" value="P:proteolysis"/>
    <property type="evidence" value="ECO:0007669"/>
    <property type="project" value="UniProtKB-KW"/>
</dbReference>
<keyword evidence="4" id="KW-1003">Cell membrane</keyword>
<comment type="similarity">
    <text evidence="3">Belongs to the peptidase M50B family.</text>
</comment>
<dbReference type="PANTHER" id="PTHR35864:SF1">
    <property type="entry name" value="ZINC METALLOPROTEASE YWHC-RELATED"/>
    <property type="match status" value="1"/>
</dbReference>
<evidence type="ECO:0000256" key="3">
    <source>
        <dbReference type="ARBA" id="ARBA00007931"/>
    </source>
</evidence>
<feature type="transmembrane region" description="Helical" evidence="13">
    <location>
        <begin position="143"/>
        <end position="168"/>
    </location>
</feature>
<organism evidence="14 15">
    <name type="scientific">Silvanigrella paludirubra</name>
    <dbReference type="NCBI Taxonomy" id="2499159"/>
    <lineage>
        <taxon>Bacteria</taxon>
        <taxon>Pseudomonadati</taxon>
        <taxon>Bdellovibrionota</taxon>
        <taxon>Oligoflexia</taxon>
        <taxon>Silvanigrellales</taxon>
        <taxon>Silvanigrellaceae</taxon>
        <taxon>Silvanigrella</taxon>
    </lineage>
</organism>
<dbReference type="CDD" id="cd06158">
    <property type="entry name" value="S2P-M50_like_1"/>
    <property type="match status" value="1"/>
</dbReference>
<dbReference type="RefSeq" id="WP_153419754.1">
    <property type="nucleotide sequence ID" value="NZ_WFLM01000002.1"/>
</dbReference>
<keyword evidence="11" id="KW-0482">Metalloprotease</keyword>
<evidence type="ECO:0000313" key="14">
    <source>
        <dbReference type="EMBL" id="KAB8040023.1"/>
    </source>
</evidence>
<dbReference type="OrthoDB" id="5291252at2"/>
<feature type="transmembrane region" description="Helical" evidence="13">
    <location>
        <begin position="53"/>
        <end position="78"/>
    </location>
</feature>
<evidence type="ECO:0000313" key="15">
    <source>
        <dbReference type="Proteomes" id="UP000437748"/>
    </source>
</evidence>
<keyword evidence="12 13" id="KW-0472">Membrane</keyword>
<evidence type="ECO:0000256" key="4">
    <source>
        <dbReference type="ARBA" id="ARBA00022475"/>
    </source>
</evidence>
<evidence type="ECO:0000256" key="6">
    <source>
        <dbReference type="ARBA" id="ARBA00022692"/>
    </source>
</evidence>
<comment type="subcellular location">
    <subcellularLocation>
        <location evidence="2">Cell membrane</location>
        <topology evidence="2">Multi-pass membrane protein</topology>
    </subcellularLocation>
</comment>
<keyword evidence="6 13" id="KW-0812">Transmembrane</keyword>
<dbReference type="PANTHER" id="PTHR35864">
    <property type="entry name" value="ZINC METALLOPROTEASE MJ0611-RELATED"/>
    <property type="match status" value="1"/>
</dbReference>
<evidence type="ECO:0000256" key="1">
    <source>
        <dbReference type="ARBA" id="ARBA00001947"/>
    </source>
</evidence>